<dbReference type="NCBIfam" id="TIGR02937">
    <property type="entry name" value="sigma70-ECF"/>
    <property type="match status" value="1"/>
</dbReference>
<keyword evidence="4" id="KW-0804">Transcription</keyword>
<evidence type="ECO:0000256" key="4">
    <source>
        <dbReference type="ARBA" id="ARBA00023163"/>
    </source>
</evidence>
<keyword evidence="2" id="KW-0805">Transcription regulation</keyword>
<dbReference type="InterPro" id="IPR036388">
    <property type="entry name" value="WH-like_DNA-bd_sf"/>
</dbReference>
<dbReference type="Pfam" id="PF08281">
    <property type="entry name" value="Sigma70_r4_2"/>
    <property type="match status" value="1"/>
</dbReference>
<gene>
    <name evidence="6" type="ORF">ACFS6J_05805</name>
</gene>
<dbReference type="InterPro" id="IPR013325">
    <property type="entry name" value="RNA_pol_sigma_r2"/>
</dbReference>
<dbReference type="Proteomes" id="UP001597560">
    <property type="component" value="Unassembled WGS sequence"/>
</dbReference>
<evidence type="ECO:0000313" key="6">
    <source>
        <dbReference type="EMBL" id="MFD2961288.1"/>
    </source>
</evidence>
<dbReference type="EMBL" id="JBHUPA010000002">
    <property type="protein sequence ID" value="MFD2961288.1"/>
    <property type="molecule type" value="Genomic_DNA"/>
</dbReference>
<comment type="caution">
    <text evidence="6">The sequence shown here is derived from an EMBL/GenBank/DDBJ whole genome shotgun (WGS) entry which is preliminary data.</text>
</comment>
<dbReference type="InterPro" id="IPR013324">
    <property type="entry name" value="RNA_pol_sigma_r3/r4-like"/>
</dbReference>
<dbReference type="PANTHER" id="PTHR43133:SF46">
    <property type="entry name" value="RNA POLYMERASE SIGMA-70 FACTOR ECF SUBFAMILY"/>
    <property type="match status" value="1"/>
</dbReference>
<dbReference type="Gene3D" id="1.10.10.10">
    <property type="entry name" value="Winged helix-like DNA-binding domain superfamily/Winged helix DNA-binding domain"/>
    <property type="match status" value="1"/>
</dbReference>
<protein>
    <submittedName>
        <fullName evidence="6">RNA polymerase sigma factor</fullName>
    </submittedName>
</protein>
<dbReference type="PANTHER" id="PTHR43133">
    <property type="entry name" value="RNA POLYMERASE ECF-TYPE SIGMA FACTO"/>
    <property type="match status" value="1"/>
</dbReference>
<accession>A0ABW6AYF4</accession>
<dbReference type="InterPro" id="IPR039425">
    <property type="entry name" value="RNA_pol_sigma-70-like"/>
</dbReference>
<name>A0ABW6AYF4_9SPHI</name>
<dbReference type="SUPFAM" id="SSF88659">
    <property type="entry name" value="Sigma3 and sigma4 domains of RNA polymerase sigma factors"/>
    <property type="match status" value="1"/>
</dbReference>
<reference evidence="7" key="1">
    <citation type="journal article" date="2019" name="Int. J. Syst. Evol. Microbiol.">
        <title>The Global Catalogue of Microorganisms (GCM) 10K type strain sequencing project: providing services to taxonomists for standard genome sequencing and annotation.</title>
        <authorList>
            <consortium name="The Broad Institute Genomics Platform"/>
            <consortium name="The Broad Institute Genome Sequencing Center for Infectious Disease"/>
            <person name="Wu L."/>
            <person name="Ma J."/>
        </authorList>
    </citation>
    <scope>NUCLEOTIDE SEQUENCE [LARGE SCALE GENOMIC DNA]</scope>
    <source>
        <strain evidence="7">KCTC 23098</strain>
    </source>
</reference>
<keyword evidence="3" id="KW-0731">Sigma factor</keyword>
<dbReference type="SUPFAM" id="SSF88946">
    <property type="entry name" value="Sigma2 domain of RNA polymerase sigma factors"/>
    <property type="match status" value="1"/>
</dbReference>
<evidence type="ECO:0000313" key="7">
    <source>
        <dbReference type="Proteomes" id="UP001597560"/>
    </source>
</evidence>
<evidence type="ECO:0000256" key="1">
    <source>
        <dbReference type="ARBA" id="ARBA00010641"/>
    </source>
</evidence>
<evidence type="ECO:0000256" key="2">
    <source>
        <dbReference type="ARBA" id="ARBA00023015"/>
    </source>
</evidence>
<evidence type="ECO:0000256" key="3">
    <source>
        <dbReference type="ARBA" id="ARBA00023082"/>
    </source>
</evidence>
<dbReference type="RefSeq" id="WP_013666204.1">
    <property type="nucleotide sequence ID" value="NZ_JAHVDN010000001.1"/>
</dbReference>
<comment type="similarity">
    <text evidence="1">Belongs to the sigma-70 factor family. ECF subfamily.</text>
</comment>
<feature type="domain" description="RNA polymerase sigma factor 70 region 4 type 2" evidence="5">
    <location>
        <begin position="124"/>
        <end position="174"/>
    </location>
</feature>
<sequence length="195" mass="23022">MEYCDSTDAELLTKIKENDHRAFKEIYKRYWKVCFLQLFKKSSSKELAEELTQNIFISLWERRQIVEINNLSAYLMSAVRFSFINYLKNVLQFDQYAEYKKTHSEIGANSLEEQLAVRELSISIEKGINMLPRKTREVFVLSRLEYNSVKEIAQKLKISEKAVEYHITQSLKAMRLALKDYMIIITFIVSALFCC</sequence>
<dbReference type="Gene3D" id="1.10.1740.10">
    <property type="match status" value="1"/>
</dbReference>
<keyword evidence="7" id="KW-1185">Reference proteome</keyword>
<dbReference type="InterPro" id="IPR014284">
    <property type="entry name" value="RNA_pol_sigma-70_dom"/>
</dbReference>
<evidence type="ECO:0000259" key="5">
    <source>
        <dbReference type="Pfam" id="PF08281"/>
    </source>
</evidence>
<proteinExistence type="inferred from homology"/>
<organism evidence="6 7">
    <name type="scientific">Olivibacter jilunii</name>
    <dbReference type="NCBI Taxonomy" id="985016"/>
    <lineage>
        <taxon>Bacteria</taxon>
        <taxon>Pseudomonadati</taxon>
        <taxon>Bacteroidota</taxon>
        <taxon>Sphingobacteriia</taxon>
        <taxon>Sphingobacteriales</taxon>
        <taxon>Sphingobacteriaceae</taxon>
        <taxon>Olivibacter</taxon>
    </lineage>
</organism>
<dbReference type="InterPro" id="IPR013249">
    <property type="entry name" value="RNA_pol_sigma70_r4_t2"/>
</dbReference>